<dbReference type="EMBL" id="CYZI01000003">
    <property type="protein sequence ID" value="CUN88382.1"/>
    <property type="molecule type" value="Genomic_DNA"/>
</dbReference>
<reference evidence="3 4" key="1">
    <citation type="submission" date="2015-09" db="EMBL/GenBank/DDBJ databases">
        <authorList>
            <consortium name="Pathogen Informatics"/>
        </authorList>
    </citation>
    <scope>NUCLEOTIDE SEQUENCE [LARGE SCALE GENOMIC DNA]</scope>
    <source>
        <strain evidence="3 4">2789STDY5834842</strain>
    </source>
</reference>
<organism evidence="3 4">
    <name type="scientific">Phocaeicola vulgatus</name>
    <name type="common">Bacteroides vulgatus</name>
    <dbReference type="NCBI Taxonomy" id="821"/>
    <lineage>
        <taxon>Bacteria</taxon>
        <taxon>Pseudomonadati</taxon>
        <taxon>Bacteroidota</taxon>
        <taxon>Bacteroidia</taxon>
        <taxon>Bacteroidales</taxon>
        <taxon>Bacteroidaceae</taxon>
        <taxon>Phocaeicola</taxon>
    </lineage>
</organism>
<dbReference type="Proteomes" id="UP000095333">
    <property type="component" value="Unassembled WGS sequence"/>
</dbReference>
<dbReference type="PROSITE" id="PS50943">
    <property type="entry name" value="HTH_CROC1"/>
    <property type="match status" value="1"/>
</dbReference>
<accession>A0A174AID3</accession>
<dbReference type="SMART" id="SM00530">
    <property type="entry name" value="HTH_XRE"/>
    <property type="match status" value="1"/>
</dbReference>
<name>A0A174AID3_PHOVU</name>
<dbReference type="RefSeq" id="WP_057249839.1">
    <property type="nucleotide sequence ID" value="NZ_CYZI01000003.1"/>
</dbReference>
<keyword evidence="1" id="KW-0175">Coiled coil</keyword>
<dbReference type="SUPFAM" id="SSF47413">
    <property type="entry name" value="lambda repressor-like DNA-binding domains"/>
    <property type="match status" value="1"/>
</dbReference>
<gene>
    <name evidence="3" type="ORF">ERS852457_00977</name>
</gene>
<dbReference type="AlphaFoldDB" id="A0A174AID3"/>
<dbReference type="Pfam" id="PF01381">
    <property type="entry name" value="HTH_3"/>
    <property type="match status" value="1"/>
</dbReference>
<evidence type="ECO:0000256" key="1">
    <source>
        <dbReference type="SAM" id="Coils"/>
    </source>
</evidence>
<dbReference type="InterPro" id="IPR010982">
    <property type="entry name" value="Lambda_DNA-bd_dom_sf"/>
</dbReference>
<feature type="domain" description="HTH cro/C1-type" evidence="2">
    <location>
        <begin position="14"/>
        <end position="67"/>
    </location>
</feature>
<keyword evidence="3" id="KW-0238">DNA-binding</keyword>
<feature type="coiled-coil region" evidence="1">
    <location>
        <begin position="101"/>
        <end position="149"/>
    </location>
</feature>
<evidence type="ECO:0000259" key="2">
    <source>
        <dbReference type="PROSITE" id="PS50943"/>
    </source>
</evidence>
<dbReference type="GO" id="GO:0003677">
    <property type="term" value="F:DNA binding"/>
    <property type="evidence" value="ECO:0007669"/>
    <property type="project" value="UniProtKB-KW"/>
</dbReference>
<dbReference type="Gene3D" id="1.10.260.40">
    <property type="entry name" value="lambda repressor-like DNA-binding domains"/>
    <property type="match status" value="1"/>
</dbReference>
<dbReference type="CDD" id="cd00093">
    <property type="entry name" value="HTH_XRE"/>
    <property type="match status" value="1"/>
</dbReference>
<sequence>MEMNIKHVHVGAEIEKRRVELGLSKSELGRRIGVPQQHVNRILERETMETNRLVKVSEALDCNFFSFFCSVPQQISAYWAAVSLQGSAHNIIGDAELASQLEKEQSNTENLKETIKLLKEQIESLNSQIKRLDSNLKDKDAIIELLKERR</sequence>
<evidence type="ECO:0000313" key="4">
    <source>
        <dbReference type="Proteomes" id="UP000095333"/>
    </source>
</evidence>
<proteinExistence type="predicted"/>
<dbReference type="InterPro" id="IPR001387">
    <property type="entry name" value="Cro/C1-type_HTH"/>
</dbReference>
<protein>
    <submittedName>
        <fullName evidence="3">DNA-binding protein</fullName>
    </submittedName>
</protein>
<evidence type="ECO:0000313" key="3">
    <source>
        <dbReference type="EMBL" id="CUN88382.1"/>
    </source>
</evidence>